<evidence type="ECO:0000313" key="2">
    <source>
        <dbReference type="EMBL" id="GCE93457.1"/>
    </source>
</evidence>
<protein>
    <submittedName>
        <fullName evidence="2">Uncharacterized protein</fullName>
    </submittedName>
</protein>
<feature type="transmembrane region" description="Helical" evidence="1">
    <location>
        <begin position="20"/>
        <end position="43"/>
    </location>
</feature>
<dbReference type="EMBL" id="BIMW01000073">
    <property type="protein sequence ID" value="GCE93457.1"/>
    <property type="molecule type" value="Genomic_DNA"/>
</dbReference>
<dbReference type="Proteomes" id="UP000326169">
    <property type="component" value="Unassembled WGS sequence"/>
</dbReference>
<reference evidence="2 3" key="1">
    <citation type="journal article" date="2019" name="J Genomics">
        <title>The Draft Genome of a Hydrogen-producing Cyanobacterium, Arthrospira platensis NIES-46.</title>
        <authorList>
            <person name="Suzuki S."/>
            <person name="Yamaguchi H."/>
            <person name="Kawachi M."/>
        </authorList>
    </citation>
    <scope>NUCLEOTIDE SEQUENCE [LARGE SCALE GENOMIC DNA]</scope>
    <source>
        <strain evidence="2 3">NIES-46</strain>
    </source>
</reference>
<sequence length="140" mass="15545">MLTDYFSWAMETPVISIFLGWFPLNTTAMAGTALWSLALSLGFSPLSELLMEKLTGWLDWAERPFYGSDEQFEETRTSRESGNIFFASIFSVVPFLMVGGLLNWGVELGLGPSWSISVGVIAAVTCGVYELGRRDSQQNR</sequence>
<feature type="transmembrane region" description="Helical" evidence="1">
    <location>
        <begin position="112"/>
        <end position="132"/>
    </location>
</feature>
<dbReference type="RefSeq" id="WP_006620193.1">
    <property type="nucleotide sequence ID" value="NZ_BIMW01000073.1"/>
</dbReference>
<dbReference type="GeneID" id="301682382"/>
<keyword evidence="1" id="KW-0812">Transmembrane</keyword>
<evidence type="ECO:0000256" key="1">
    <source>
        <dbReference type="SAM" id="Phobius"/>
    </source>
</evidence>
<keyword evidence="3" id="KW-1185">Reference proteome</keyword>
<keyword evidence="1" id="KW-0472">Membrane</keyword>
<proteinExistence type="predicted"/>
<organism evidence="2 3">
    <name type="scientific">Limnospira platensis NIES-46</name>
    <dbReference type="NCBI Taxonomy" id="1236695"/>
    <lineage>
        <taxon>Bacteria</taxon>
        <taxon>Bacillati</taxon>
        <taxon>Cyanobacteriota</taxon>
        <taxon>Cyanophyceae</taxon>
        <taxon>Oscillatoriophycideae</taxon>
        <taxon>Oscillatoriales</taxon>
        <taxon>Sirenicapillariaceae</taxon>
        <taxon>Limnospira</taxon>
    </lineage>
</organism>
<evidence type="ECO:0000313" key="3">
    <source>
        <dbReference type="Proteomes" id="UP000326169"/>
    </source>
</evidence>
<gene>
    <name evidence="2" type="ORF">NIES46_15070</name>
</gene>
<name>A0A5M3T3L7_LIMPL</name>
<comment type="caution">
    <text evidence="2">The sequence shown here is derived from an EMBL/GenBank/DDBJ whole genome shotgun (WGS) entry which is preliminary data.</text>
</comment>
<accession>A0A5M3T3L7</accession>
<keyword evidence="1" id="KW-1133">Transmembrane helix</keyword>
<feature type="transmembrane region" description="Helical" evidence="1">
    <location>
        <begin position="84"/>
        <end position="106"/>
    </location>
</feature>